<comment type="caution">
    <text evidence="10">The sequence shown here is derived from an EMBL/GenBank/DDBJ whole genome shotgun (WGS) entry which is preliminary data.</text>
</comment>
<dbReference type="InterPro" id="IPR024159">
    <property type="entry name" value="Cbl_PTB"/>
</dbReference>
<dbReference type="SUPFAM" id="SSF55550">
    <property type="entry name" value="SH2 domain"/>
    <property type="match status" value="1"/>
</dbReference>
<dbReference type="Gene3D" id="3.30.40.10">
    <property type="entry name" value="Zinc/RING finger domain, C3HC4 (zinc finger)"/>
    <property type="match status" value="1"/>
</dbReference>
<dbReference type="InterPro" id="IPR014741">
    <property type="entry name" value="Adaptor_Cbl_EF_hand-like"/>
</dbReference>
<dbReference type="Proteomes" id="UP001497525">
    <property type="component" value="Unassembled WGS sequence"/>
</dbReference>
<dbReference type="InterPro" id="IPR001841">
    <property type="entry name" value="Znf_RING"/>
</dbReference>
<evidence type="ECO:0000256" key="1">
    <source>
        <dbReference type="ARBA" id="ARBA00022723"/>
    </source>
</evidence>
<protein>
    <recommendedName>
        <fullName evidence="6">E3 ubiquitin-protein ligase CBL</fullName>
        <ecNumber evidence="6">2.3.2.27</ecNumber>
    </recommendedName>
</protein>
<dbReference type="EMBL" id="CAXLJL010000054">
    <property type="protein sequence ID" value="CAL5129874.1"/>
    <property type="molecule type" value="Genomic_DNA"/>
</dbReference>
<comment type="pathway">
    <text evidence="6">Protein modification; protein ubiquitination.</text>
</comment>
<comment type="catalytic activity">
    <reaction evidence="6">
        <text>S-ubiquitinyl-[E2 ubiquitin-conjugating enzyme]-L-cysteine + [acceptor protein]-L-lysine = [E2 ubiquitin-conjugating enzyme]-L-cysteine + N(6)-ubiquitinyl-[acceptor protein]-L-lysine.</text>
        <dbReference type="EC" id="2.3.2.27"/>
    </reaction>
</comment>
<dbReference type="GO" id="GO:0061630">
    <property type="term" value="F:ubiquitin protein ligase activity"/>
    <property type="evidence" value="ECO:0007669"/>
    <property type="project" value="UniProtKB-EC"/>
</dbReference>
<reference evidence="10" key="1">
    <citation type="submission" date="2024-06" db="EMBL/GenBank/DDBJ databases">
        <authorList>
            <person name="Liu X."/>
            <person name="Lenzi L."/>
            <person name="Haldenby T S."/>
            <person name="Uol C."/>
        </authorList>
    </citation>
    <scope>NUCLEOTIDE SEQUENCE</scope>
</reference>
<sequence>MEAVIKISGLKSPFLWGQKKIGDKLRQKFVSVLRLVSQNTTETHQFRSRSKPLDVIGALSNLLTLWNDVMLNNKQHLKGDSPCARYFRDFQMNLLVVLERMKNLFSSPRCEAYFHRNSKLSINIIYIHAELAAIFPGGVFNEQYTFAKTDAGVWWRSMFNSELHVRWPEFLQKFATEFQVTDSNMINKLHDTLSFSSEYYVSVFSMDLFSRLFAPWHLLMQVWTKLVYEHPGYMAWTTFDGMRQLLDRYKLQPGTYAFRMSCTNIGFWSVGSVSQEGAVMQTICRSQYLADFLEEGIKKKQYLQPVGSRRNTDLGELTSNVLKYPVTARKMEDYSSRASFEICGICMNNTKNTQLEPCQHLICSSCCKKWMNRSNQCPFCRRPVCSISTIRLEFDDAETSPSPSVPDVAAASPHPRS</sequence>
<dbReference type="PANTHER" id="PTHR23007">
    <property type="entry name" value="CBL"/>
    <property type="match status" value="1"/>
</dbReference>
<organism evidence="10 11">
    <name type="scientific">Calicophoron daubneyi</name>
    <name type="common">Rumen fluke</name>
    <name type="synonym">Paramphistomum daubneyi</name>
    <dbReference type="NCBI Taxonomy" id="300641"/>
    <lineage>
        <taxon>Eukaryota</taxon>
        <taxon>Metazoa</taxon>
        <taxon>Spiralia</taxon>
        <taxon>Lophotrochozoa</taxon>
        <taxon>Platyhelminthes</taxon>
        <taxon>Trematoda</taxon>
        <taxon>Digenea</taxon>
        <taxon>Plagiorchiida</taxon>
        <taxon>Pronocephalata</taxon>
        <taxon>Paramphistomoidea</taxon>
        <taxon>Paramphistomidae</taxon>
        <taxon>Calicophoron</taxon>
    </lineage>
</organism>
<comment type="function">
    <text evidence="6">E3 ubiquitin-protein ligase which accepts ubiquitin from specific E2 ubiquitin-conjugating enzymes, and transfers it to substrates, generally promoting their degradation by the proteasome.</text>
</comment>
<dbReference type="InterPro" id="IPR036860">
    <property type="entry name" value="SH2_dom_sf"/>
</dbReference>
<evidence type="ECO:0000259" key="8">
    <source>
        <dbReference type="PROSITE" id="PS50089"/>
    </source>
</evidence>
<evidence type="ECO:0000256" key="3">
    <source>
        <dbReference type="ARBA" id="ARBA00022833"/>
    </source>
</evidence>
<dbReference type="Pfam" id="PF13920">
    <property type="entry name" value="zf-C3HC4_3"/>
    <property type="match status" value="1"/>
</dbReference>
<dbReference type="SUPFAM" id="SSF57850">
    <property type="entry name" value="RING/U-box"/>
    <property type="match status" value="1"/>
</dbReference>
<feature type="region of interest" description="Disordered" evidence="7">
    <location>
        <begin position="397"/>
        <end position="417"/>
    </location>
</feature>
<accession>A0AAV2T153</accession>
<feature type="domain" description="RING-type" evidence="8">
    <location>
        <begin position="343"/>
        <end position="381"/>
    </location>
</feature>
<evidence type="ECO:0000256" key="6">
    <source>
        <dbReference type="RuleBase" id="RU367001"/>
    </source>
</evidence>
<keyword evidence="3 6" id="KW-0862">Zinc</keyword>
<dbReference type="InterPro" id="IPR013083">
    <property type="entry name" value="Znf_RING/FYVE/PHD"/>
</dbReference>
<keyword evidence="2 5" id="KW-0863">Zinc-finger</keyword>
<dbReference type="Gene3D" id="3.30.505.10">
    <property type="entry name" value="SH2 domain"/>
    <property type="match status" value="1"/>
</dbReference>
<keyword evidence="6" id="KW-0808">Transferase</keyword>
<dbReference type="GO" id="GO:0007165">
    <property type="term" value="P:signal transduction"/>
    <property type="evidence" value="ECO:0007669"/>
    <property type="project" value="TreeGrafter"/>
</dbReference>
<evidence type="ECO:0000259" key="9">
    <source>
        <dbReference type="PROSITE" id="PS51506"/>
    </source>
</evidence>
<gene>
    <name evidence="10" type="ORF">CDAUBV1_LOCUS1313</name>
</gene>
<keyword evidence="6" id="KW-0833">Ubl conjugation pathway</keyword>
<dbReference type="InterPro" id="IPR014742">
    <property type="entry name" value="Adaptor_Cbl_SH2-like"/>
</dbReference>
<evidence type="ECO:0000256" key="2">
    <source>
        <dbReference type="ARBA" id="ARBA00022771"/>
    </source>
</evidence>
<evidence type="ECO:0000256" key="5">
    <source>
        <dbReference type="PROSITE-ProRule" id="PRU00175"/>
    </source>
</evidence>
<name>A0AAV2T153_CALDB</name>
<feature type="domain" description="Cbl-PTB" evidence="9">
    <location>
        <begin position="11"/>
        <end position="316"/>
    </location>
</feature>
<evidence type="ECO:0000313" key="10">
    <source>
        <dbReference type="EMBL" id="CAL5129874.1"/>
    </source>
</evidence>
<evidence type="ECO:0000313" key="11">
    <source>
        <dbReference type="Proteomes" id="UP001497525"/>
    </source>
</evidence>
<dbReference type="PROSITE" id="PS50089">
    <property type="entry name" value="ZF_RING_2"/>
    <property type="match status" value="1"/>
</dbReference>
<dbReference type="Gene3D" id="1.10.238.10">
    <property type="entry name" value="EF-hand"/>
    <property type="match status" value="1"/>
</dbReference>
<dbReference type="AlphaFoldDB" id="A0AAV2T153"/>
<dbReference type="PANTHER" id="PTHR23007:SF14">
    <property type="entry name" value="E3 UBIQUITIN-PROTEIN LIGASE CBL"/>
    <property type="match status" value="1"/>
</dbReference>
<dbReference type="EC" id="2.3.2.27" evidence="6"/>
<dbReference type="PROSITE" id="PS51506">
    <property type="entry name" value="CBL_PTB"/>
    <property type="match status" value="1"/>
</dbReference>
<comment type="domain">
    <text evidence="6">The N-terminus is composed of the phosphotyrosine binding (PTB) domain, a short linker region and the RING-type zinc finger. The PTB domain, which is also called TKB (tyrosine kinase binding) domain, is composed of three different subdomains: a four-helix bundle (4H), a calcium-binding EF hand and a divergent SH2 domain.</text>
</comment>
<dbReference type="GO" id="GO:0045121">
    <property type="term" value="C:membrane raft"/>
    <property type="evidence" value="ECO:0007669"/>
    <property type="project" value="TreeGrafter"/>
</dbReference>
<dbReference type="GO" id="GO:0017124">
    <property type="term" value="F:SH3 domain binding"/>
    <property type="evidence" value="ECO:0007669"/>
    <property type="project" value="TreeGrafter"/>
</dbReference>
<dbReference type="GO" id="GO:0001784">
    <property type="term" value="F:phosphotyrosine residue binding"/>
    <property type="evidence" value="ECO:0007669"/>
    <property type="project" value="UniProtKB-UniRule"/>
</dbReference>
<dbReference type="InterPro" id="IPR024162">
    <property type="entry name" value="Adaptor_Cbl"/>
</dbReference>
<dbReference type="GO" id="GO:0030971">
    <property type="term" value="F:receptor tyrosine kinase binding"/>
    <property type="evidence" value="ECO:0007669"/>
    <property type="project" value="TreeGrafter"/>
</dbReference>
<keyword evidence="4 6" id="KW-0106">Calcium</keyword>
<keyword evidence="1 6" id="KW-0479">Metal-binding</keyword>
<evidence type="ECO:0000256" key="7">
    <source>
        <dbReference type="SAM" id="MobiDB-lite"/>
    </source>
</evidence>
<dbReference type="GO" id="GO:0023051">
    <property type="term" value="P:regulation of signaling"/>
    <property type="evidence" value="ECO:0007669"/>
    <property type="project" value="InterPro"/>
</dbReference>
<dbReference type="Pfam" id="PF02762">
    <property type="entry name" value="Cbl_N3"/>
    <property type="match status" value="1"/>
</dbReference>
<dbReference type="GO" id="GO:0008270">
    <property type="term" value="F:zinc ion binding"/>
    <property type="evidence" value="ECO:0007669"/>
    <property type="project" value="UniProtKB-KW"/>
</dbReference>
<dbReference type="SUPFAM" id="SSF47473">
    <property type="entry name" value="EF-hand"/>
    <property type="match status" value="1"/>
</dbReference>
<evidence type="ECO:0000256" key="4">
    <source>
        <dbReference type="ARBA" id="ARBA00022837"/>
    </source>
</evidence>
<dbReference type="GO" id="GO:0005886">
    <property type="term" value="C:plasma membrane"/>
    <property type="evidence" value="ECO:0007669"/>
    <property type="project" value="TreeGrafter"/>
</dbReference>
<dbReference type="GO" id="GO:0005509">
    <property type="term" value="F:calcium ion binding"/>
    <property type="evidence" value="ECO:0007669"/>
    <property type="project" value="UniProtKB-UniRule"/>
</dbReference>
<dbReference type="SMART" id="SM00184">
    <property type="entry name" value="RING"/>
    <property type="match status" value="1"/>
</dbReference>
<dbReference type="InterPro" id="IPR011992">
    <property type="entry name" value="EF-hand-dom_pair"/>
</dbReference>
<proteinExistence type="predicted"/>
<dbReference type="Pfam" id="PF02761">
    <property type="entry name" value="Cbl_N2"/>
    <property type="match status" value="1"/>
</dbReference>